<keyword evidence="1" id="KW-0677">Repeat</keyword>
<sequence>MRAPDAGGSRPDIITYNTFLRHYARAKGDMAAFVAPMRVIILDGLKLDAVTFTTILDMLLHTGKPGATGTLLEIMKAMGVEPSVVTYTAIIDGILREKGGVHVAGVRLNEVMYTALLAGVKRDETLGAELAGEFLQRMRERGIKANRVTKDEDL</sequence>
<dbReference type="EMBL" id="KL198159">
    <property type="protein sequence ID" value="KDQ06060.1"/>
    <property type="molecule type" value="Genomic_DNA"/>
</dbReference>
<evidence type="ECO:0000256" key="1">
    <source>
        <dbReference type="ARBA" id="ARBA00022737"/>
    </source>
</evidence>
<dbReference type="Gene3D" id="1.25.40.10">
    <property type="entry name" value="Tetratricopeptide repeat domain"/>
    <property type="match status" value="1"/>
</dbReference>
<dbReference type="HOGENOM" id="CLU_1703926_0_0_1"/>
<organism evidence="3 4">
    <name type="scientific">Botryobasidium botryosum (strain FD-172 SS1)</name>
    <dbReference type="NCBI Taxonomy" id="930990"/>
    <lineage>
        <taxon>Eukaryota</taxon>
        <taxon>Fungi</taxon>
        <taxon>Dikarya</taxon>
        <taxon>Basidiomycota</taxon>
        <taxon>Agaricomycotina</taxon>
        <taxon>Agaricomycetes</taxon>
        <taxon>Cantharellales</taxon>
        <taxon>Botryobasidiaceae</taxon>
        <taxon>Botryobasidium</taxon>
    </lineage>
</organism>
<evidence type="ECO:0000256" key="2">
    <source>
        <dbReference type="PROSITE-ProRule" id="PRU00708"/>
    </source>
</evidence>
<dbReference type="Proteomes" id="UP000027195">
    <property type="component" value="Unassembled WGS sequence"/>
</dbReference>
<keyword evidence="4" id="KW-1185">Reference proteome</keyword>
<proteinExistence type="predicted"/>
<dbReference type="Pfam" id="PF13041">
    <property type="entry name" value="PPR_2"/>
    <property type="match status" value="1"/>
</dbReference>
<evidence type="ECO:0000313" key="4">
    <source>
        <dbReference type="Proteomes" id="UP000027195"/>
    </source>
</evidence>
<reference evidence="4" key="1">
    <citation type="journal article" date="2014" name="Proc. Natl. Acad. Sci. U.S.A.">
        <title>Extensive sampling of basidiomycete genomes demonstrates inadequacy of the white-rot/brown-rot paradigm for wood decay fungi.</title>
        <authorList>
            <person name="Riley R."/>
            <person name="Salamov A.A."/>
            <person name="Brown D.W."/>
            <person name="Nagy L.G."/>
            <person name="Floudas D."/>
            <person name="Held B.W."/>
            <person name="Levasseur A."/>
            <person name="Lombard V."/>
            <person name="Morin E."/>
            <person name="Otillar R."/>
            <person name="Lindquist E.A."/>
            <person name="Sun H."/>
            <person name="LaButti K.M."/>
            <person name="Schmutz J."/>
            <person name="Jabbour D."/>
            <person name="Luo H."/>
            <person name="Baker S.E."/>
            <person name="Pisabarro A.G."/>
            <person name="Walton J.D."/>
            <person name="Blanchette R.A."/>
            <person name="Henrissat B."/>
            <person name="Martin F."/>
            <person name="Cullen D."/>
            <person name="Hibbett D.S."/>
            <person name="Grigoriev I.V."/>
        </authorList>
    </citation>
    <scope>NUCLEOTIDE SEQUENCE [LARGE SCALE GENOMIC DNA]</scope>
    <source>
        <strain evidence="4">FD-172 SS1</strain>
    </source>
</reference>
<dbReference type="STRING" id="930990.A0A067LUX4"/>
<dbReference type="PANTHER" id="PTHR47941">
    <property type="entry name" value="PENTATRICOPEPTIDE REPEAT-CONTAINING PROTEIN 3, MITOCHONDRIAL"/>
    <property type="match status" value="1"/>
</dbReference>
<dbReference type="Pfam" id="PF13812">
    <property type="entry name" value="PPR_3"/>
    <property type="match status" value="1"/>
</dbReference>
<dbReference type="OrthoDB" id="185373at2759"/>
<dbReference type="AlphaFoldDB" id="A0A067LUX4"/>
<evidence type="ECO:0008006" key="5">
    <source>
        <dbReference type="Google" id="ProtNLM"/>
    </source>
</evidence>
<dbReference type="InterPro" id="IPR011990">
    <property type="entry name" value="TPR-like_helical_dom_sf"/>
</dbReference>
<dbReference type="InterPro" id="IPR002885">
    <property type="entry name" value="PPR_rpt"/>
</dbReference>
<name>A0A067LUX4_BOTB1</name>
<protein>
    <recommendedName>
        <fullName evidence="5">Pentacotripeptide-repeat region of PRORP domain-containing protein</fullName>
    </recommendedName>
</protein>
<feature type="repeat" description="PPR" evidence="2">
    <location>
        <begin position="48"/>
        <end position="82"/>
    </location>
</feature>
<evidence type="ECO:0000313" key="3">
    <source>
        <dbReference type="EMBL" id="KDQ06060.1"/>
    </source>
</evidence>
<gene>
    <name evidence="3" type="ORF">BOTBODRAFT_623679</name>
</gene>
<dbReference type="InParanoid" id="A0A067LUX4"/>
<dbReference type="PROSITE" id="PS51375">
    <property type="entry name" value="PPR"/>
    <property type="match status" value="1"/>
</dbReference>
<accession>A0A067LUX4</accession>